<name>E3LK08_CAERE</name>
<feature type="domain" description="CX" evidence="3">
    <location>
        <begin position="114"/>
        <end position="171"/>
    </location>
</feature>
<dbReference type="RefSeq" id="XP_003115582.2">
    <property type="nucleotide sequence ID" value="XM_003115534.2"/>
</dbReference>
<sequence>MKFLITLFLVFALLQQALADTDTICEGCHSCTYKGCCNVRYTNPYTTCHIEGWTSEVYKVIHRNFMRFLYLLSVLVIIHVAPFEQYTEYFRFTGEGIAYIEDPDVPLKIGSTNYYWDGHFKPTIGRPVLCEIKIDSYIWPFGDVRYENGTKPIALNYACPENYNCGVMTCLSDDIRSPLIISVIILLCVVVGILNICYCCRKVEEEEYLEMAERNGMVLSAIDEEGIVDDGVTESFIDEDSKEHVFIPPTDLADRDTP</sequence>
<proteinExistence type="predicted"/>
<dbReference type="OrthoDB" id="10588661at2759"/>
<keyword evidence="1" id="KW-1133">Transmembrane helix</keyword>
<dbReference type="FunCoup" id="E3LK08">
    <property type="interactions" value="1764"/>
</dbReference>
<dbReference type="eggNOG" id="ENOG502TIZM">
    <property type="taxonomic scope" value="Eukaryota"/>
</dbReference>
<dbReference type="PANTHER" id="PTHR47520:SF2">
    <property type="entry name" value="CX DOMAIN-CONTAINING PROTEIN"/>
    <property type="match status" value="1"/>
</dbReference>
<dbReference type="KEGG" id="crq:GCK72_019318"/>
<dbReference type="InParanoid" id="E3LK08"/>
<feature type="transmembrane region" description="Helical" evidence="1">
    <location>
        <begin position="179"/>
        <end position="200"/>
    </location>
</feature>
<dbReference type="AlphaFoldDB" id="E3LK08"/>
<dbReference type="GeneID" id="9839208"/>
<reference evidence="4" key="1">
    <citation type="submission" date="2007-07" db="EMBL/GenBank/DDBJ databases">
        <title>PCAP assembly of the Caenorhabditis remanei genome.</title>
        <authorList>
            <consortium name="The Caenorhabditis remanei Sequencing Consortium"/>
            <person name="Wilson R.K."/>
        </authorList>
    </citation>
    <scope>NUCLEOTIDE SEQUENCE [LARGE SCALE GENOMIC DNA]</scope>
    <source>
        <strain evidence="4">PB4641</strain>
    </source>
</reference>
<accession>E3LK08</accession>
<protein>
    <recommendedName>
        <fullName evidence="3">CX domain-containing protein</fullName>
    </recommendedName>
</protein>
<dbReference type="OMA" id="QIANREY"/>
<evidence type="ECO:0000256" key="1">
    <source>
        <dbReference type="SAM" id="Phobius"/>
    </source>
</evidence>
<dbReference type="Proteomes" id="UP000008281">
    <property type="component" value="Unassembled WGS sequence"/>
</dbReference>
<dbReference type="CTD" id="9839208"/>
<dbReference type="HOGENOM" id="CLU_1078644_0_0_1"/>
<dbReference type="EMBL" id="DS268410">
    <property type="protein sequence ID" value="EFP00070.1"/>
    <property type="molecule type" value="Genomic_DNA"/>
</dbReference>
<evidence type="ECO:0000313" key="5">
    <source>
        <dbReference type="Proteomes" id="UP000008281"/>
    </source>
</evidence>
<dbReference type="Pfam" id="PF01705">
    <property type="entry name" value="CX"/>
    <property type="match status" value="1"/>
</dbReference>
<feature type="chain" id="PRO_5003175075" description="CX domain-containing protein" evidence="2">
    <location>
        <begin position="20"/>
        <end position="258"/>
    </location>
</feature>
<evidence type="ECO:0000259" key="3">
    <source>
        <dbReference type="Pfam" id="PF01705"/>
    </source>
</evidence>
<keyword evidence="1" id="KW-0812">Transmembrane</keyword>
<organism evidence="5">
    <name type="scientific">Caenorhabditis remanei</name>
    <name type="common">Caenorhabditis vulgaris</name>
    <dbReference type="NCBI Taxonomy" id="31234"/>
    <lineage>
        <taxon>Eukaryota</taxon>
        <taxon>Metazoa</taxon>
        <taxon>Ecdysozoa</taxon>
        <taxon>Nematoda</taxon>
        <taxon>Chromadorea</taxon>
        <taxon>Rhabditida</taxon>
        <taxon>Rhabditina</taxon>
        <taxon>Rhabditomorpha</taxon>
        <taxon>Rhabditoidea</taxon>
        <taxon>Rhabditidae</taxon>
        <taxon>Peloderinae</taxon>
        <taxon>Caenorhabditis</taxon>
    </lineage>
</organism>
<evidence type="ECO:0000313" key="4">
    <source>
        <dbReference type="EMBL" id="EFP00070.1"/>
    </source>
</evidence>
<gene>
    <name evidence="4" type="ORF">CRE_18589</name>
</gene>
<dbReference type="InterPro" id="IPR002619">
    <property type="entry name" value="CX"/>
</dbReference>
<keyword evidence="2" id="KW-0732">Signal</keyword>
<dbReference type="STRING" id="31234.E3LK08"/>
<feature type="signal peptide" evidence="2">
    <location>
        <begin position="1"/>
        <end position="19"/>
    </location>
</feature>
<evidence type="ECO:0000256" key="2">
    <source>
        <dbReference type="SAM" id="SignalP"/>
    </source>
</evidence>
<dbReference type="PANTHER" id="PTHR47520">
    <property type="entry name" value="CX DOMAIN-CONTAINING PROTEIN-RELATED"/>
    <property type="match status" value="1"/>
</dbReference>
<keyword evidence="1" id="KW-0472">Membrane</keyword>
<keyword evidence="5" id="KW-1185">Reference proteome</keyword>